<dbReference type="Gene3D" id="2.130.10.80">
    <property type="entry name" value="Galactose oxidase/kelch, beta-propeller"/>
    <property type="match status" value="1"/>
</dbReference>
<proteinExistence type="predicted"/>
<dbReference type="AlphaFoldDB" id="A0A8S2T6V1"/>
<organism evidence="3 4">
    <name type="scientific">Didymodactylos carnosus</name>
    <dbReference type="NCBI Taxonomy" id="1234261"/>
    <lineage>
        <taxon>Eukaryota</taxon>
        <taxon>Metazoa</taxon>
        <taxon>Spiralia</taxon>
        <taxon>Gnathifera</taxon>
        <taxon>Rotifera</taxon>
        <taxon>Eurotatoria</taxon>
        <taxon>Bdelloidea</taxon>
        <taxon>Philodinida</taxon>
        <taxon>Philodinidae</taxon>
        <taxon>Didymodactylos</taxon>
    </lineage>
</organism>
<dbReference type="InterPro" id="IPR037293">
    <property type="entry name" value="Gal_Oxidase_central_sf"/>
</dbReference>
<keyword evidence="1" id="KW-0880">Kelch repeat</keyword>
<name>A0A8S2T6V1_9BILA</name>
<protein>
    <submittedName>
        <fullName evidence="3">Uncharacterized protein</fullName>
    </submittedName>
</protein>
<evidence type="ECO:0000256" key="1">
    <source>
        <dbReference type="ARBA" id="ARBA00022441"/>
    </source>
</evidence>
<dbReference type="EMBL" id="CAJNOK010031445">
    <property type="protein sequence ID" value="CAF1472293.1"/>
    <property type="molecule type" value="Genomic_DNA"/>
</dbReference>
<comment type="caution">
    <text evidence="3">The sequence shown here is derived from an EMBL/GenBank/DDBJ whole genome shotgun (WGS) entry which is preliminary data.</text>
</comment>
<gene>
    <name evidence="2" type="ORF">OVA965_LOCUS35704</name>
    <name evidence="3" type="ORF">TMI583_LOCUS36682</name>
</gene>
<dbReference type="Pfam" id="PF01344">
    <property type="entry name" value="Kelch_1"/>
    <property type="match status" value="1"/>
</dbReference>
<reference evidence="3" key="1">
    <citation type="submission" date="2021-02" db="EMBL/GenBank/DDBJ databases">
        <authorList>
            <person name="Nowell W R."/>
        </authorList>
    </citation>
    <scope>NUCLEOTIDE SEQUENCE</scope>
</reference>
<dbReference type="Proteomes" id="UP000682733">
    <property type="component" value="Unassembled WGS sequence"/>
</dbReference>
<dbReference type="EMBL" id="CAJOBA010053342">
    <property type="protein sequence ID" value="CAF4264022.1"/>
    <property type="molecule type" value="Genomic_DNA"/>
</dbReference>
<evidence type="ECO:0000313" key="2">
    <source>
        <dbReference type="EMBL" id="CAF1472293.1"/>
    </source>
</evidence>
<dbReference type="Proteomes" id="UP000677228">
    <property type="component" value="Unassembled WGS sequence"/>
</dbReference>
<dbReference type="SUPFAM" id="SSF117281">
    <property type="entry name" value="Kelch motif"/>
    <property type="match status" value="1"/>
</dbReference>
<dbReference type="InterPro" id="IPR015915">
    <property type="entry name" value="Kelch-typ_b-propeller"/>
</dbReference>
<evidence type="ECO:0000313" key="3">
    <source>
        <dbReference type="EMBL" id="CAF4264022.1"/>
    </source>
</evidence>
<sequence>METTCFFLATIEAGRPRYLDRACRETLFTKFRLKGRQKGRGAGGGGLKLTQNVAREYHTATLLNSGKVLANGGYGPSGYLVSCEIYDPSSGKWNTTGSMAMARDYHTATLLSSGKVLVTGGGGSSRQFASCEIYYP</sequence>
<evidence type="ECO:0000313" key="4">
    <source>
        <dbReference type="Proteomes" id="UP000682733"/>
    </source>
</evidence>
<dbReference type="InterPro" id="IPR006652">
    <property type="entry name" value="Kelch_1"/>
</dbReference>
<accession>A0A8S2T6V1</accession>